<dbReference type="Gene3D" id="3.10.350.10">
    <property type="entry name" value="LysM domain"/>
    <property type="match status" value="1"/>
</dbReference>
<name>A0A2K8UCZ6_9GAMM</name>
<dbReference type="SMART" id="SM00257">
    <property type="entry name" value="LysM"/>
    <property type="match status" value="1"/>
</dbReference>
<dbReference type="OrthoDB" id="370541at2"/>
<dbReference type="Pfam" id="PF01476">
    <property type="entry name" value="LysM"/>
    <property type="match status" value="1"/>
</dbReference>
<dbReference type="InterPro" id="IPR036779">
    <property type="entry name" value="LysM_dom_sf"/>
</dbReference>
<reference evidence="6 7" key="1">
    <citation type="submission" date="2017-03" db="EMBL/GenBank/DDBJ databases">
        <title>Complete genome sequence of Candidatus 'Thiodictyon syntrophicum' sp. nov. strain Cad16T, a photolithoautotroph purple sulfur bacterium isolated from an alpine meromictic lake.</title>
        <authorList>
            <person name="Luedin S.M."/>
            <person name="Pothier J.F."/>
            <person name="Danza F."/>
            <person name="Storelli N."/>
            <person name="Wittwer M."/>
            <person name="Tonolla M."/>
        </authorList>
    </citation>
    <scope>NUCLEOTIDE SEQUENCE [LARGE SCALE GENOMIC DNA]</scope>
    <source>
        <strain evidence="6 7">Cad16T</strain>
    </source>
</reference>
<dbReference type="InterPro" id="IPR007055">
    <property type="entry name" value="BON_dom"/>
</dbReference>
<organism evidence="6 7">
    <name type="scientific">Candidatus Thiodictyon syntrophicum</name>
    <dbReference type="NCBI Taxonomy" id="1166950"/>
    <lineage>
        <taxon>Bacteria</taxon>
        <taxon>Pseudomonadati</taxon>
        <taxon>Pseudomonadota</taxon>
        <taxon>Gammaproteobacteria</taxon>
        <taxon>Chromatiales</taxon>
        <taxon>Chromatiaceae</taxon>
        <taxon>Thiodictyon</taxon>
    </lineage>
</organism>
<dbReference type="NCBIfam" id="NF008399">
    <property type="entry name" value="PRK11198.1"/>
    <property type="match status" value="1"/>
</dbReference>
<dbReference type="SUPFAM" id="SSF54106">
    <property type="entry name" value="LysM domain"/>
    <property type="match status" value="1"/>
</dbReference>
<dbReference type="PROSITE" id="PS50914">
    <property type="entry name" value="BON"/>
    <property type="match status" value="1"/>
</dbReference>
<dbReference type="InterPro" id="IPR018392">
    <property type="entry name" value="LysM"/>
</dbReference>
<dbReference type="PANTHER" id="PTHR34700">
    <property type="entry name" value="POTASSIUM BINDING PROTEIN KBP"/>
    <property type="match status" value="1"/>
</dbReference>
<evidence type="ECO:0000259" key="4">
    <source>
        <dbReference type="PROSITE" id="PS50914"/>
    </source>
</evidence>
<evidence type="ECO:0000259" key="5">
    <source>
        <dbReference type="PROSITE" id="PS51782"/>
    </source>
</evidence>
<comment type="subcellular location">
    <subcellularLocation>
        <location evidence="1">Cytoplasm</location>
    </subcellularLocation>
</comment>
<dbReference type="GO" id="GO:0005737">
    <property type="term" value="C:cytoplasm"/>
    <property type="evidence" value="ECO:0007669"/>
    <property type="project" value="UniProtKB-SubCell"/>
</dbReference>
<gene>
    <name evidence="6" type="ORF">THSYN_22290</name>
</gene>
<dbReference type="InterPro" id="IPR052196">
    <property type="entry name" value="Bact_Kbp"/>
</dbReference>
<keyword evidence="7" id="KW-1185">Reference proteome</keyword>
<feature type="domain" description="BON" evidence="4">
    <location>
        <begin position="17"/>
        <end position="85"/>
    </location>
</feature>
<dbReference type="EMBL" id="CP020370">
    <property type="protein sequence ID" value="AUB83405.1"/>
    <property type="molecule type" value="Genomic_DNA"/>
</dbReference>
<evidence type="ECO:0000256" key="1">
    <source>
        <dbReference type="ARBA" id="ARBA00004496"/>
    </source>
</evidence>
<sequence length="145" mass="15583">MGLFDFLKGTGKKVFGSEAEASEKIKAEIEKDNPGIKDLNVTYDKGVVSLSGTAASPEAMEKAVLMAGNVHGVSEVKADQLTAPPQTVEVDFYIIQAGDNLSAIAKRVYGNASAYPRIFEANREVIKDPDLIFPGQKIRIPKDVA</sequence>
<dbReference type="AlphaFoldDB" id="A0A2K8UCZ6"/>
<accession>A0A2K8UCZ6</accession>
<dbReference type="PROSITE" id="PS51782">
    <property type="entry name" value="LYSM"/>
    <property type="match status" value="1"/>
</dbReference>
<evidence type="ECO:0000313" key="6">
    <source>
        <dbReference type="EMBL" id="AUB83405.1"/>
    </source>
</evidence>
<feature type="domain" description="LysM" evidence="5">
    <location>
        <begin position="91"/>
        <end position="140"/>
    </location>
</feature>
<dbReference type="RefSeq" id="WP_100921093.1">
    <property type="nucleotide sequence ID" value="NZ_CP020370.1"/>
</dbReference>
<dbReference type="CDD" id="cd00118">
    <property type="entry name" value="LysM"/>
    <property type="match status" value="1"/>
</dbReference>
<dbReference type="KEGG" id="tsy:THSYN_22290"/>
<evidence type="ECO:0000313" key="7">
    <source>
        <dbReference type="Proteomes" id="UP000232638"/>
    </source>
</evidence>
<dbReference type="Pfam" id="PF04972">
    <property type="entry name" value="BON"/>
    <property type="match status" value="1"/>
</dbReference>
<evidence type="ECO:0000256" key="3">
    <source>
        <dbReference type="ARBA" id="ARBA00072219"/>
    </source>
</evidence>
<dbReference type="PANTHER" id="PTHR34700:SF8">
    <property type="entry name" value="POTASSIUM BINDING PROTEIN KBP"/>
    <property type="match status" value="1"/>
</dbReference>
<keyword evidence="2" id="KW-0963">Cytoplasm</keyword>
<dbReference type="Proteomes" id="UP000232638">
    <property type="component" value="Chromosome"/>
</dbReference>
<dbReference type="Gene3D" id="3.30.1340.30">
    <property type="match status" value="1"/>
</dbReference>
<evidence type="ECO:0000256" key="2">
    <source>
        <dbReference type="ARBA" id="ARBA00022490"/>
    </source>
</evidence>
<dbReference type="FunFam" id="3.10.350.10:FF:000001">
    <property type="entry name" value="Peptidoglycan-binding protein LysM"/>
    <property type="match status" value="1"/>
</dbReference>
<protein>
    <recommendedName>
        <fullName evidence="3">Potassium binding protein Kbp</fullName>
    </recommendedName>
</protein>
<proteinExistence type="predicted"/>